<dbReference type="Gene3D" id="1.10.10.10">
    <property type="entry name" value="Winged helix-like DNA-binding domain superfamily/Winged helix DNA-binding domain"/>
    <property type="match status" value="1"/>
</dbReference>
<sequence>MRRSRQASNDSYLLRLEGGHRRRTGQRFSPCPAVPPRAPAPTPPPEAEVEKLRRENAQLHEALTSRPVVDQARGILMAVGACGPERAWEALVTTSQRTNIKLRRVAEMVVASTTEGQVPQPVAAQLRRSLERQPSR</sequence>
<dbReference type="SMART" id="SM01012">
    <property type="entry name" value="ANTAR"/>
    <property type="match status" value="1"/>
</dbReference>
<evidence type="ECO:0000256" key="1">
    <source>
        <dbReference type="SAM" id="MobiDB-lite"/>
    </source>
</evidence>
<organism evidence="3 4">
    <name type="scientific">Streptomyces longisporoflavus</name>
    <dbReference type="NCBI Taxonomy" id="28044"/>
    <lineage>
        <taxon>Bacteria</taxon>
        <taxon>Bacillati</taxon>
        <taxon>Actinomycetota</taxon>
        <taxon>Actinomycetes</taxon>
        <taxon>Kitasatosporales</taxon>
        <taxon>Streptomycetaceae</taxon>
        <taxon>Streptomyces</taxon>
    </lineage>
</organism>
<reference evidence="3 4" key="1">
    <citation type="submission" date="2024-10" db="EMBL/GenBank/DDBJ databases">
        <title>The Natural Products Discovery Center: Release of the First 8490 Sequenced Strains for Exploring Actinobacteria Biosynthetic Diversity.</title>
        <authorList>
            <person name="Kalkreuter E."/>
            <person name="Kautsar S.A."/>
            <person name="Yang D."/>
            <person name="Bader C.D."/>
            <person name="Teijaro C.N."/>
            <person name="Fluegel L."/>
            <person name="Davis C.M."/>
            <person name="Simpson J.R."/>
            <person name="Lauterbach L."/>
            <person name="Steele A.D."/>
            <person name="Gui C."/>
            <person name="Meng S."/>
            <person name="Li G."/>
            <person name="Viehrig K."/>
            <person name="Ye F."/>
            <person name="Su P."/>
            <person name="Kiefer A.F."/>
            <person name="Nichols A."/>
            <person name="Cepeda A.J."/>
            <person name="Yan W."/>
            <person name="Fan B."/>
            <person name="Jiang Y."/>
            <person name="Adhikari A."/>
            <person name="Zheng C.-J."/>
            <person name="Schuster L."/>
            <person name="Cowan T.M."/>
            <person name="Smanski M.J."/>
            <person name="Chevrette M.G."/>
            <person name="De Carvalho L.P.S."/>
            <person name="Shen B."/>
        </authorList>
    </citation>
    <scope>NUCLEOTIDE SEQUENCE [LARGE SCALE GENOMIC DNA]</scope>
    <source>
        <strain evidence="3 4">NPDC017990</strain>
    </source>
</reference>
<accession>A0ABW7QMB6</accession>
<dbReference type="InterPro" id="IPR005561">
    <property type="entry name" value="ANTAR"/>
</dbReference>
<feature type="region of interest" description="Disordered" evidence="1">
    <location>
        <begin position="1"/>
        <end position="48"/>
    </location>
</feature>
<feature type="compositionally biased region" description="Polar residues" evidence="1">
    <location>
        <begin position="1"/>
        <end position="11"/>
    </location>
</feature>
<name>A0ABW7QMB6_9ACTN</name>
<protein>
    <submittedName>
        <fullName evidence="3">ANTAR domain-containing protein</fullName>
    </submittedName>
</protein>
<feature type="compositionally biased region" description="Pro residues" evidence="1">
    <location>
        <begin position="32"/>
        <end position="46"/>
    </location>
</feature>
<evidence type="ECO:0000313" key="4">
    <source>
        <dbReference type="Proteomes" id="UP001610818"/>
    </source>
</evidence>
<feature type="region of interest" description="Disordered" evidence="1">
    <location>
        <begin position="111"/>
        <end position="136"/>
    </location>
</feature>
<keyword evidence="4" id="KW-1185">Reference proteome</keyword>
<gene>
    <name evidence="3" type="ORF">ACH4F9_05820</name>
</gene>
<dbReference type="Pfam" id="PF03861">
    <property type="entry name" value="ANTAR"/>
    <property type="match status" value="1"/>
</dbReference>
<evidence type="ECO:0000259" key="2">
    <source>
        <dbReference type="PROSITE" id="PS50921"/>
    </source>
</evidence>
<dbReference type="InterPro" id="IPR011006">
    <property type="entry name" value="CheY-like_superfamily"/>
</dbReference>
<dbReference type="SUPFAM" id="SSF52172">
    <property type="entry name" value="CheY-like"/>
    <property type="match status" value="1"/>
</dbReference>
<comment type="caution">
    <text evidence="3">The sequence shown here is derived from an EMBL/GenBank/DDBJ whole genome shotgun (WGS) entry which is preliminary data.</text>
</comment>
<feature type="domain" description="ANTAR" evidence="2">
    <location>
        <begin position="49"/>
        <end position="110"/>
    </location>
</feature>
<proteinExistence type="predicted"/>
<dbReference type="Proteomes" id="UP001610818">
    <property type="component" value="Unassembled WGS sequence"/>
</dbReference>
<dbReference type="RefSeq" id="WP_397708326.1">
    <property type="nucleotide sequence ID" value="NZ_JBIRGN010000001.1"/>
</dbReference>
<dbReference type="EMBL" id="JBIRGQ010000001">
    <property type="protein sequence ID" value="MFH8544516.1"/>
    <property type="molecule type" value="Genomic_DNA"/>
</dbReference>
<evidence type="ECO:0000313" key="3">
    <source>
        <dbReference type="EMBL" id="MFH8544516.1"/>
    </source>
</evidence>
<dbReference type="PROSITE" id="PS50921">
    <property type="entry name" value="ANTAR"/>
    <property type="match status" value="1"/>
</dbReference>
<dbReference type="InterPro" id="IPR036388">
    <property type="entry name" value="WH-like_DNA-bd_sf"/>
</dbReference>